<evidence type="ECO:0000313" key="3">
    <source>
        <dbReference type="Proteomes" id="UP000485058"/>
    </source>
</evidence>
<dbReference type="AlphaFoldDB" id="A0A699ZXZ1"/>
<comment type="caution">
    <text evidence="2">The sequence shown here is derived from an EMBL/GenBank/DDBJ whole genome shotgun (WGS) entry which is preliminary data.</text>
</comment>
<evidence type="ECO:0000256" key="1">
    <source>
        <dbReference type="SAM" id="MobiDB-lite"/>
    </source>
</evidence>
<dbReference type="Proteomes" id="UP000485058">
    <property type="component" value="Unassembled WGS sequence"/>
</dbReference>
<feature type="compositionally biased region" description="Low complexity" evidence="1">
    <location>
        <begin position="9"/>
        <end position="22"/>
    </location>
</feature>
<feature type="region of interest" description="Disordered" evidence="1">
    <location>
        <begin position="1"/>
        <end position="29"/>
    </location>
</feature>
<gene>
    <name evidence="2" type="ORF">HaLaN_22328</name>
</gene>
<sequence length="76" mass="8208">MKEQTPSLTPTADAQDAAAPDTARPDGRRLESLKVQELLLLSQLAQAARAFTLIKVENAILKTELAVAQQAPHSMQ</sequence>
<feature type="non-terminal residue" evidence="2">
    <location>
        <position position="1"/>
    </location>
</feature>
<proteinExistence type="predicted"/>
<dbReference type="EMBL" id="BLLF01002556">
    <property type="protein sequence ID" value="GFH24519.1"/>
    <property type="molecule type" value="Genomic_DNA"/>
</dbReference>
<name>A0A699ZXZ1_HAELA</name>
<protein>
    <submittedName>
        <fullName evidence="2">Uncharacterized protein</fullName>
    </submittedName>
</protein>
<reference evidence="2 3" key="1">
    <citation type="submission" date="2020-02" db="EMBL/GenBank/DDBJ databases">
        <title>Draft genome sequence of Haematococcus lacustris strain NIES-144.</title>
        <authorList>
            <person name="Morimoto D."/>
            <person name="Nakagawa S."/>
            <person name="Yoshida T."/>
            <person name="Sawayama S."/>
        </authorList>
    </citation>
    <scope>NUCLEOTIDE SEQUENCE [LARGE SCALE GENOMIC DNA]</scope>
    <source>
        <strain evidence="2 3">NIES-144</strain>
    </source>
</reference>
<accession>A0A699ZXZ1</accession>
<organism evidence="2 3">
    <name type="scientific">Haematococcus lacustris</name>
    <name type="common">Green alga</name>
    <name type="synonym">Haematococcus pluvialis</name>
    <dbReference type="NCBI Taxonomy" id="44745"/>
    <lineage>
        <taxon>Eukaryota</taxon>
        <taxon>Viridiplantae</taxon>
        <taxon>Chlorophyta</taxon>
        <taxon>core chlorophytes</taxon>
        <taxon>Chlorophyceae</taxon>
        <taxon>CS clade</taxon>
        <taxon>Chlamydomonadales</taxon>
        <taxon>Haematococcaceae</taxon>
        <taxon>Haematococcus</taxon>
    </lineage>
</organism>
<evidence type="ECO:0000313" key="2">
    <source>
        <dbReference type="EMBL" id="GFH24519.1"/>
    </source>
</evidence>
<keyword evidence="3" id="KW-1185">Reference proteome</keyword>